<sequence>MCRPDTETAATATAAASAAAASAEYGAQSDSDQYPDGIEAAGTDEDEEGEFSLDEVDLADDISITSSVYAHTWKNGRRYHKFRHGRYPLPNDEREQTREDMLHAMMMEATDGRLFFAPIVEHPQKILDLGTGTGIWAIEVANEYPGAEVTGLDLSPIQPVWLPPNLSFLVDDIEDTWLAGDNIDFVHLRNMVPILKSPVGLLRNIYDNLKPGGWVELQDVDGEVHCDDGTVPPNWPLSKFCDLLVEAFGAFGTDAHAASAGRRYLEEAGFVNIRHHALKLPYGPWPKDKTLRVIGAYYRICCEEMFPVVGAVHFPMLGWSREETEVLFALCRAAMRDPKVHAYGKMHCWSGQRPPEA</sequence>
<gene>
    <name evidence="3" type="ORF">B0H63DRAFT_104840</name>
</gene>
<keyword evidence="3" id="KW-0489">Methyltransferase</keyword>
<dbReference type="SUPFAM" id="SSF53335">
    <property type="entry name" value="S-adenosyl-L-methionine-dependent methyltransferases"/>
    <property type="match status" value="1"/>
</dbReference>
<evidence type="ECO:0000256" key="2">
    <source>
        <dbReference type="SAM" id="MobiDB-lite"/>
    </source>
</evidence>
<dbReference type="Pfam" id="PF13489">
    <property type="entry name" value="Methyltransf_23"/>
    <property type="match status" value="1"/>
</dbReference>
<dbReference type="InterPro" id="IPR029063">
    <property type="entry name" value="SAM-dependent_MTases_sf"/>
</dbReference>
<comment type="caution">
    <text evidence="3">The sequence shown here is derived from an EMBL/GenBank/DDBJ whole genome shotgun (WGS) entry which is preliminary data.</text>
</comment>
<dbReference type="CDD" id="cd02440">
    <property type="entry name" value="AdoMet_MTases"/>
    <property type="match status" value="1"/>
</dbReference>
<evidence type="ECO:0000256" key="1">
    <source>
        <dbReference type="ARBA" id="ARBA00038158"/>
    </source>
</evidence>
<dbReference type="EMBL" id="JAULSW010000002">
    <property type="protein sequence ID" value="KAK3389846.1"/>
    <property type="molecule type" value="Genomic_DNA"/>
</dbReference>
<dbReference type="GO" id="GO:0032259">
    <property type="term" value="P:methylation"/>
    <property type="evidence" value="ECO:0007669"/>
    <property type="project" value="UniProtKB-KW"/>
</dbReference>
<protein>
    <submittedName>
        <fullName evidence="3">Methyltransferase</fullName>
    </submittedName>
</protein>
<dbReference type="Proteomes" id="UP001285441">
    <property type="component" value="Unassembled WGS sequence"/>
</dbReference>
<evidence type="ECO:0000313" key="3">
    <source>
        <dbReference type="EMBL" id="KAK3389846.1"/>
    </source>
</evidence>
<organism evidence="3 4">
    <name type="scientific">Podospora didyma</name>
    <dbReference type="NCBI Taxonomy" id="330526"/>
    <lineage>
        <taxon>Eukaryota</taxon>
        <taxon>Fungi</taxon>
        <taxon>Dikarya</taxon>
        <taxon>Ascomycota</taxon>
        <taxon>Pezizomycotina</taxon>
        <taxon>Sordariomycetes</taxon>
        <taxon>Sordariomycetidae</taxon>
        <taxon>Sordariales</taxon>
        <taxon>Podosporaceae</taxon>
        <taxon>Podospora</taxon>
    </lineage>
</organism>
<accession>A0AAE0NY55</accession>
<dbReference type="PANTHER" id="PTHR43591:SF10">
    <property type="entry name" value="ABC TRANSMEMBRANE TYPE-1 DOMAIN-CONTAINING PROTEIN-RELATED"/>
    <property type="match status" value="1"/>
</dbReference>
<evidence type="ECO:0000313" key="4">
    <source>
        <dbReference type="Proteomes" id="UP001285441"/>
    </source>
</evidence>
<dbReference type="Gene3D" id="3.40.50.150">
    <property type="entry name" value="Vaccinia Virus protein VP39"/>
    <property type="match status" value="1"/>
</dbReference>
<reference evidence="3" key="2">
    <citation type="submission" date="2023-06" db="EMBL/GenBank/DDBJ databases">
        <authorList>
            <consortium name="Lawrence Berkeley National Laboratory"/>
            <person name="Haridas S."/>
            <person name="Hensen N."/>
            <person name="Bonometti L."/>
            <person name="Westerberg I."/>
            <person name="Brannstrom I.O."/>
            <person name="Guillou S."/>
            <person name="Cros-Aarteil S."/>
            <person name="Calhoun S."/>
            <person name="Kuo A."/>
            <person name="Mondo S."/>
            <person name="Pangilinan J."/>
            <person name="Riley R."/>
            <person name="LaButti K."/>
            <person name="Andreopoulos B."/>
            <person name="Lipzen A."/>
            <person name="Chen C."/>
            <person name="Yanf M."/>
            <person name="Daum C."/>
            <person name="Ng V."/>
            <person name="Clum A."/>
            <person name="Steindorff A."/>
            <person name="Ohm R."/>
            <person name="Martin F."/>
            <person name="Silar P."/>
            <person name="Natvig D."/>
            <person name="Lalanne C."/>
            <person name="Gautier V."/>
            <person name="Ament-velasquez S.L."/>
            <person name="Kruys A."/>
            <person name="Hutchinson M.I."/>
            <person name="Powell A.J."/>
            <person name="Barry K."/>
            <person name="Miller A.N."/>
            <person name="Grigoriev I.V."/>
            <person name="Debuchy R."/>
            <person name="Gladieux P."/>
            <person name="Thoren M.H."/>
            <person name="Johannesson H."/>
        </authorList>
    </citation>
    <scope>NUCLEOTIDE SEQUENCE</scope>
    <source>
        <strain evidence="3">CBS 232.78</strain>
    </source>
</reference>
<dbReference type="PANTHER" id="PTHR43591">
    <property type="entry name" value="METHYLTRANSFERASE"/>
    <property type="match status" value="1"/>
</dbReference>
<feature type="region of interest" description="Disordered" evidence="2">
    <location>
        <begin position="24"/>
        <end position="49"/>
    </location>
</feature>
<reference evidence="3" key="1">
    <citation type="journal article" date="2023" name="Mol. Phylogenet. Evol.">
        <title>Genome-scale phylogeny and comparative genomics of the fungal order Sordariales.</title>
        <authorList>
            <person name="Hensen N."/>
            <person name="Bonometti L."/>
            <person name="Westerberg I."/>
            <person name="Brannstrom I.O."/>
            <person name="Guillou S."/>
            <person name="Cros-Aarteil S."/>
            <person name="Calhoun S."/>
            <person name="Haridas S."/>
            <person name="Kuo A."/>
            <person name="Mondo S."/>
            <person name="Pangilinan J."/>
            <person name="Riley R."/>
            <person name="LaButti K."/>
            <person name="Andreopoulos B."/>
            <person name="Lipzen A."/>
            <person name="Chen C."/>
            <person name="Yan M."/>
            <person name="Daum C."/>
            <person name="Ng V."/>
            <person name="Clum A."/>
            <person name="Steindorff A."/>
            <person name="Ohm R.A."/>
            <person name="Martin F."/>
            <person name="Silar P."/>
            <person name="Natvig D.O."/>
            <person name="Lalanne C."/>
            <person name="Gautier V."/>
            <person name="Ament-Velasquez S.L."/>
            <person name="Kruys A."/>
            <person name="Hutchinson M.I."/>
            <person name="Powell A.J."/>
            <person name="Barry K."/>
            <person name="Miller A.N."/>
            <person name="Grigoriev I.V."/>
            <person name="Debuchy R."/>
            <person name="Gladieux P."/>
            <person name="Hiltunen Thoren M."/>
            <person name="Johannesson H."/>
        </authorList>
    </citation>
    <scope>NUCLEOTIDE SEQUENCE</scope>
    <source>
        <strain evidence="3">CBS 232.78</strain>
    </source>
</reference>
<dbReference type="AlphaFoldDB" id="A0AAE0NY55"/>
<proteinExistence type="inferred from homology"/>
<keyword evidence="4" id="KW-1185">Reference proteome</keyword>
<comment type="similarity">
    <text evidence="1">Belongs to the methyltransferase superfamily. LaeA methyltransferase family.</text>
</comment>
<dbReference type="GO" id="GO:0008168">
    <property type="term" value="F:methyltransferase activity"/>
    <property type="evidence" value="ECO:0007669"/>
    <property type="project" value="UniProtKB-KW"/>
</dbReference>
<keyword evidence="3" id="KW-0808">Transferase</keyword>
<name>A0AAE0NY55_9PEZI</name>